<dbReference type="PANTHER" id="PTHR34352:SF1">
    <property type="entry name" value="PROTEIN YHFA"/>
    <property type="match status" value="1"/>
</dbReference>
<keyword evidence="2" id="KW-1185">Reference proteome</keyword>
<gene>
    <name evidence="1" type="ORF">LARV_00080</name>
</gene>
<dbReference type="SUPFAM" id="SSF82784">
    <property type="entry name" value="OsmC-like"/>
    <property type="match status" value="1"/>
</dbReference>
<organism evidence="1">
    <name type="scientific">Longilinea arvoryzae</name>
    <dbReference type="NCBI Taxonomy" id="360412"/>
    <lineage>
        <taxon>Bacteria</taxon>
        <taxon>Bacillati</taxon>
        <taxon>Chloroflexota</taxon>
        <taxon>Anaerolineae</taxon>
        <taxon>Anaerolineales</taxon>
        <taxon>Anaerolineaceae</taxon>
        <taxon>Longilinea</taxon>
    </lineage>
</organism>
<dbReference type="Pfam" id="PF02566">
    <property type="entry name" value="OsmC"/>
    <property type="match status" value="1"/>
</dbReference>
<dbReference type="InterPro" id="IPR036102">
    <property type="entry name" value="OsmC/Ohrsf"/>
</dbReference>
<dbReference type="PANTHER" id="PTHR34352">
    <property type="entry name" value="PROTEIN YHFA"/>
    <property type="match status" value="1"/>
</dbReference>
<dbReference type="RefSeq" id="WP_075071783.1">
    <property type="nucleotide sequence ID" value="NZ_DF967972.1"/>
</dbReference>
<dbReference type="Proteomes" id="UP000055060">
    <property type="component" value="Unassembled WGS sequence"/>
</dbReference>
<evidence type="ECO:0000313" key="2">
    <source>
        <dbReference type="Proteomes" id="UP000055060"/>
    </source>
</evidence>
<dbReference type="STRING" id="360412.LARV_00080"/>
<dbReference type="InterPro" id="IPR015946">
    <property type="entry name" value="KH_dom-like_a/b"/>
</dbReference>
<proteinExistence type="predicted"/>
<dbReference type="OrthoDB" id="9804010at2"/>
<protein>
    <submittedName>
        <fullName evidence="1">Predicted redox protein, regulator of disulfide bond formation</fullName>
    </submittedName>
</protein>
<evidence type="ECO:0000313" key="1">
    <source>
        <dbReference type="EMBL" id="GAP12347.1"/>
    </source>
</evidence>
<accession>A0A0S7BEY4</accession>
<name>A0A0S7BEY4_9CHLR</name>
<dbReference type="Gene3D" id="3.30.300.20">
    <property type="match status" value="1"/>
</dbReference>
<dbReference type="EMBL" id="DF967972">
    <property type="protein sequence ID" value="GAP12347.1"/>
    <property type="molecule type" value="Genomic_DNA"/>
</dbReference>
<dbReference type="InterPro" id="IPR003718">
    <property type="entry name" value="OsmC/Ohr_fam"/>
</dbReference>
<sequence>MPHSTVRWIGGKQFIGVDSAQHSVVVSTAEENVGMSPSDLLLVALASCTAVDVVEILQKKRQSLTSLEIQVDGEQDAKNPWPFRKIHLMYRLKGSNLDPKSVDDAIRIAEEKYCTVAATIRGVAEISYSFEILE</sequence>
<reference evidence="1" key="1">
    <citation type="submission" date="2015-07" db="EMBL/GenBank/DDBJ databases">
        <title>Draft Genome Sequences of Anaerolinea thermolimosa IMO-1, Bellilinea caldifistulae GOMI-1, Leptolinea tardivitalis YMTK-2, Levilinea saccharolytica KIBI-1,Longilinea arvoryzae KOME-1, Previously Described as Members of the Anaerolineaceae (Chloroflexi).</title>
        <authorList>
            <person name="Sekiguchi Y."/>
            <person name="Ohashi A."/>
            <person name="Matsuura N."/>
            <person name="Tourlousse M.D."/>
        </authorList>
    </citation>
    <scope>NUCLEOTIDE SEQUENCE [LARGE SCALE GENOMIC DNA]</scope>
    <source>
        <strain evidence="1">KOME-1</strain>
    </source>
</reference>
<dbReference type="AlphaFoldDB" id="A0A0S7BEY4"/>